<dbReference type="OrthoDB" id="3853857at2759"/>
<dbReference type="Proteomes" id="UP000193467">
    <property type="component" value="Unassembled WGS sequence"/>
</dbReference>
<dbReference type="AlphaFoldDB" id="A0A1Y2G643"/>
<comment type="caution">
    <text evidence="2">The sequence shown here is derived from an EMBL/GenBank/DDBJ whole genome shotgun (WGS) entry which is preliminary data.</text>
</comment>
<dbReference type="GO" id="GO:0005737">
    <property type="term" value="C:cytoplasm"/>
    <property type="evidence" value="ECO:0007669"/>
    <property type="project" value="TreeGrafter"/>
</dbReference>
<keyword evidence="2" id="KW-0808">Transferase</keyword>
<dbReference type="GO" id="GO:0001727">
    <property type="term" value="F:lipid kinase activity"/>
    <property type="evidence" value="ECO:0007669"/>
    <property type="project" value="UniProtKB-ARBA"/>
</dbReference>
<dbReference type="Gene3D" id="2.60.200.40">
    <property type="match status" value="1"/>
</dbReference>
<organism evidence="2 3">
    <name type="scientific">Leucosporidium creatinivorum</name>
    <dbReference type="NCBI Taxonomy" id="106004"/>
    <lineage>
        <taxon>Eukaryota</taxon>
        <taxon>Fungi</taxon>
        <taxon>Dikarya</taxon>
        <taxon>Basidiomycota</taxon>
        <taxon>Pucciniomycotina</taxon>
        <taxon>Microbotryomycetes</taxon>
        <taxon>Leucosporidiales</taxon>
        <taxon>Leucosporidium</taxon>
    </lineage>
</organism>
<dbReference type="SUPFAM" id="SSF111331">
    <property type="entry name" value="NAD kinase/diacylglycerol kinase-like"/>
    <property type="match status" value="1"/>
</dbReference>
<accession>A0A1Y2G643</accession>
<evidence type="ECO:0000313" key="2">
    <source>
        <dbReference type="EMBL" id="ORY92827.1"/>
    </source>
</evidence>
<dbReference type="InterPro" id="IPR050187">
    <property type="entry name" value="Lipid_Phosphate_FormReg"/>
</dbReference>
<dbReference type="EMBL" id="MCGR01000001">
    <property type="protein sequence ID" value="ORY92827.1"/>
    <property type="molecule type" value="Genomic_DNA"/>
</dbReference>
<dbReference type="GO" id="GO:0046512">
    <property type="term" value="P:sphingosine biosynthetic process"/>
    <property type="evidence" value="ECO:0007669"/>
    <property type="project" value="TreeGrafter"/>
</dbReference>
<dbReference type="PANTHER" id="PTHR12358">
    <property type="entry name" value="SPHINGOSINE KINASE"/>
    <property type="match status" value="1"/>
</dbReference>
<dbReference type="PANTHER" id="PTHR12358:SF31">
    <property type="entry name" value="ACYLGLYCEROL KINASE, MITOCHONDRIAL"/>
    <property type="match status" value="1"/>
</dbReference>
<dbReference type="STRING" id="106004.A0A1Y2G643"/>
<keyword evidence="3" id="KW-1185">Reference proteome</keyword>
<dbReference type="PROSITE" id="PS50146">
    <property type="entry name" value="DAGK"/>
    <property type="match status" value="1"/>
</dbReference>
<reference evidence="2 3" key="1">
    <citation type="submission" date="2016-07" db="EMBL/GenBank/DDBJ databases">
        <title>Pervasive Adenine N6-methylation of Active Genes in Fungi.</title>
        <authorList>
            <consortium name="DOE Joint Genome Institute"/>
            <person name="Mondo S.J."/>
            <person name="Dannebaum R.O."/>
            <person name="Kuo R.C."/>
            <person name="Labutti K."/>
            <person name="Haridas S."/>
            <person name="Kuo A."/>
            <person name="Salamov A."/>
            <person name="Ahrendt S.R."/>
            <person name="Lipzen A."/>
            <person name="Sullivan W."/>
            <person name="Andreopoulos W.B."/>
            <person name="Clum A."/>
            <person name="Lindquist E."/>
            <person name="Daum C."/>
            <person name="Ramamoorthy G.K."/>
            <person name="Gryganskyi A."/>
            <person name="Culley D."/>
            <person name="Magnuson J.K."/>
            <person name="James T.Y."/>
            <person name="O'Malley M.A."/>
            <person name="Stajich J.E."/>
            <person name="Spatafora J.W."/>
            <person name="Visel A."/>
            <person name="Grigoriev I.V."/>
        </authorList>
    </citation>
    <scope>NUCLEOTIDE SEQUENCE [LARGE SCALE GENOMIC DNA]</scope>
    <source>
        <strain evidence="2 3">62-1032</strain>
    </source>
</reference>
<keyword evidence="2" id="KW-0418">Kinase</keyword>
<dbReference type="SMART" id="SM00046">
    <property type="entry name" value="DAGKc"/>
    <property type="match status" value="1"/>
</dbReference>
<name>A0A1Y2G643_9BASI</name>
<dbReference type="FunCoup" id="A0A1Y2G643">
    <property type="interactions" value="155"/>
</dbReference>
<dbReference type="GO" id="GO:0016773">
    <property type="term" value="F:phosphotransferase activity, alcohol group as acceptor"/>
    <property type="evidence" value="ECO:0007669"/>
    <property type="project" value="UniProtKB-ARBA"/>
</dbReference>
<dbReference type="Gene3D" id="3.40.50.10330">
    <property type="entry name" value="Probable inorganic polyphosphate/atp-NAD kinase, domain 1"/>
    <property type="match status" value="1"/>
</dbReference>
<evidence type="ECO:0000259" key="1">
    <source>
        <dbReference type="PROSITE" id="PS50146"/>
    </source>
</evidence>
<gene>
    <name evidence="2" type="ORF">BCR35DRAFT_260063</name>
</gene>
<dbReference type="InterPro" id="IPR017438">
    <property type="entry name" value="ATP-NAD_kinase_N"/>
</dbReference>
<dbReference type="GO" id="GO:0016020">
    <property type="term" value="C:membrane"/>
    <property type="evidence" value="ECO:0007669"/>
    <property type="project" value="TreeGrafter"/>
</dbReference>
<feature type="domain" description="DAGKc" evidence="1">
    <location>
        <begin position="9"/>
        <end position="152"/>
    </location>
</feature>
<proteinExistence type="predicted"/>
<dbReference type="Pfam" id="PF00781">
    <property type="entry name" value="DAGK_cat"/>
    <property type="match status" value="1"/>
</dbReference>
<evidence type="ECO:0000313" key="3">
    <source>
        <dbReference type="Proteomes" id="UP000193467"/>
    </source>
</evidence>
<dbReference type="InterPro" id="IPR001206">
    <property type="entry name" value="Diacylglycerol_kinase_cat_dom"/>
</dbReference>
<dbReference type="InterPro" id="IPR016064">
    <property type="entry name" value="NAD/diacylglycerol_kinase_sf"/>
</dbReference>
<dbReference type="InParanoid" id="A0A1Y2G643"/>
<sequence>MLPSFAGIEPHRRLLVFINPHGGQGKAQQIWENVAPIFKAARCPVHLQHTGPAESPNNATTLASEIDLGAWDALVPISGDGIINELLNGLASRPDALKALRMPIAPLPGGSGNALSVNLLGPEGVDDLALAVLGVIKGSPIPLDLCSVTHGDRRMFSFLSQAFGLAADLDIGTEWIRWMGDTRFTLGYLWGVFTRKSYSVEIILNVKESSKSAMASAYNAHQASSPVYEPPAVPSDLSMPTPSLSMPLEDDIPLHTELKADLGPGWHRMRVPIQILYGGKLPWVSRGSQQFPLATGRDGLIDLVVVPPRGVQESIKGLEGAERGAFLSSPSCYYYKVASYICRPIGSAAKGYISIDGESIPNEEFHVECHPGLARVMSLHGRWMGLDKIVLE</sequence>
<protein>
    <submittedName>
        <fullName evidence="2">ATP-NAD kinase-like domain-containing protein</fullName>
    </submittedName>
</protein>